<keyword evidence="2" id="KW-1185">Reference proteome</keyword>
<accession>A0AA37HU64</accession>
<protein>
    <submittedName>
        <fullName evidence="1">Uncharacterized protein</fullName>
    </submittedName>
</protein>
<comment type="caution">
    <text evidence="1">The sequence shown here is derived from an EMBL/GenBank/DDBJ whole genome shotgun (WGS) entry which is preliminary data.</text>
</comment>
<name>A0AA37HU64_9HYPH</name>
<proteinExistence type="predicted"/>
<dbReference type="RefSeq" id="WP_238306888.1">
    <property type="nucleotide sequence ID" value="NZ_BPQM01000152.1"/>
</dbReference>
<evidence type="ECO:0000313" key="2">
    <source>
        <dbReference type="Proteomes" id="UP001055108"/>
    </source>
</evidence>
<gene>
    <name evidence="1" type="ORF">NBEOAGPD_4910</name>
</gene>
<dbReference type="EMBL" id="BPQM01000152">
    <property type="protein sequence ID" value="GJD81656.1"/>
    <property type="molecule type" value="Genomic_DNA"/>
</dbReference>
<dbReference type="AlphaFoldDB" id="A0AA37HU64"/>
<organism evidence="1 2">
    <name type="scientific">Methylobacterium gregans</name>
    <dbReference type="NCBI Taxonomy" id="374424"/>
    <lineage>
        <taxon>Bacteria</taxon>
        <taxon>Pseudomonadati</taxon>
        <taxon>Pseudomonadota</taxon>
        <taxon>Alphaproteobacteria</taxon>
        <taxon>Hyphomicrobiales</taxon>
        <taxon>Methylobacteriaceae</taxon>
        <taxon>Methylobacterium</taxon>
    </lineage>
</organism>
<reference evidence="1" key="2">
    <citation type="submission" date="2021-08" db="EMBL/GenBank/DDBJ databases">
        <authorList>
            <person name="Tani A."/>
            <person name="Ola A."/>
            <person name="Ogura Y."/>
            <person name="Katsura K."/>
            <person name="Hayashi T."/>
        </authorList>
    </citation>
    <scope>NUCLEOTIDE SEQUENCE</scope>
    <source>
        <strain evidence="1">NBRC 103626</strain>
    </source>
</reference>
<evidence type="ECO:0000313" key="1">
    <source>
        <dbReference type="EMBL" id="GJD81656.1"/>
    </source>
</evidence>
<sequence length="68" mass="7525">MTRTRTDSTAAPETPSFLSAVRRIEALTQEIRREGLGAFEKAEAAYTEVEHLRAALTARIAALRHRSA</sequence>
<reference evidence="1" key="1">
    <citation type="journal article" date="2016" name="Front. Microbiol.">
        <title>Genome Sequence of the Piezophilic, Mesophilic Sulfate-Reducing Bacterium Desulfovibrio indicus J2T.</title>
        <authorList>
            <person name="Cao J."/>
            <person name="Maignien L."/>
            <person name="Shao Z."/>
            <person name="Alain K."/>
            <person name="Jebbar M."/>
        </authorList>
    </citation>
    <scope>NUCLEOTIDE SEQUENCE</scope>
    <source>
        <strain evidence="1">NBRC 103626</strain>
    </source>
</reference>
<dbReference type="Proteomes" id="UP001055108">
    <property type="component" value="Unassembled WGS sequence"/>
</dbReference>